<protein>
    <submittedName>
        <fullName evidence="2">Uncharacterized protein</fullName>
    </submittedName>
</protein>
<dbReference type="EMBL" id="SPLM01000005">
    <property type="protein sequence ID" value="TMW67246.1"/>
    <property type="molecule type" value="Genomic_DNA"/>
</dbReference>
<evidence type="ECO:0000313" key="2">
    <source>
        <dbReference type="EMBL" id="TMW67246.1"/>
    </source>
</evidence>
<gene>
    <name evidence="2" type="ORF">Poli38472_012362</name>
</gene>
<proteinExistence type="predicted"/>
<evidence type="ECO:0000313" key="3">
    <source>
        <dbReference type="Proteomes" id="UP000794436"/>
    </source>
</evidence>
<sequence length="393" mass="44199">MFTYPDIYVLTVSLATDKQEETRANADITQAMNGFEATDRWTGASSASTAFSDTHRTSSESDNDSEKAKKKPKHSTYAARRGEIASLQSEIALLTAKMHEIMETVPSETATMQQTVKTNALLRRELKKTDLMLAAHRASLSSYSLSHPRNPVASPVHLPAEPTQRRAVLEALRESKLDEGLEFILQRINPRDYGVSHRETRAFADPEGDLYYEQCDVTPFEGALSVRDVHDQVIIALSYLEFAFRNGTGMTSVDAHNFDMDRDAAQRRTISTTPEGIPVDKNLVLFRRVCEATESSLPYGLIVMDSVDSDELRPYEPLKRPRMDFTTVVLICPSESNSHPAISVVRWGWYRLPKTQCGLTRLQEQQVLDAYASEMELSRYSIRDAVHFEAPSI</sequence>
<feature type="compositionally biased region" description="Polar residues" evidence="1">
    <location>
        <begin position="43"/>
        <end position="52"/>
    </location>
</feature>
<evidence type="ECO:0000256" key="1">
    <source>
        <dbReference type="SAM" id="MobiDB-lite"/>
    </source>
</evidence>
<feature type="compositionally biased region" description="Basic and acidic residues" evidence="1">
    <location>
        <begin position="53"/>
        <end position="67"/>
    </location>
</feature>
<dbReference type="Proteomes" id="UP000794436">
    <property type="component" value="Unassembled WGS sequence"/>
</dbReference>
<feature type="region of interest" description="Disordered" evidence="1">
    <location>
        <begin position="39"/>
        <end position="79"/>
    </location>
</feature>
<organism evidence="2 3">
    <name type="scientific">Pythium oligandrum</name>
    <name type="common">Mycoparasitic fungus</name>
    <dbReference type="NCBI Taxonomy" id="41045"/>
    <lineage>
        <taxon>Eukaryota</taxon>
        <taxon>Sar</taxon>
        <taxon>Stramenopiles</taxon>
        <taxon>Oomycota</taxon>
        <taxon>Peronosporomycetes</taxon>
        <taxon>Pythiales</taxon>
        <taxon>Pythiaceae</taxon>
        <taxon>Pythium</taxon>
    </lineage>
</organism>
<reference evidence="2" key="1">
    <citation type="submission" date="2019-03" db="EMBL/GenBank/DDBJ databases">
        <title>Long read genome sequence of the mycoparasitic Pythium oligandrum ATCC 38472 isolated from sugarbeet rhizosphere.</title>
        <authorList>
            <person name="Gaulin E."/>
        </authorList>
    </citation>
    <scope>NUCLEOTIDE SEQUENCE</scope>
    <source>
        <strain evidence="2">ATCC 38472_TT</strain>
    </source>
</reference>
<keyword evidence="3" id="KW-1185">Reference proteome</keyword>
<comment type="caution">
    <text evidence="2">The sequence shown here is derived from an EMBL/GenBank/DDBJ whole genome shotgun (WGS) entry which is preliminary data.</text>
</comment>
<name>A0A8K1FLK6_PYTOL</name>
<accession>A0A8K1FLK6</accession>
<dbReference type="AlphaFoldDB" id="A0A8K1FLK6"/>